<sequence>MTQAPPAAVDTAGVLGRPVDRVDGTAKTSGAVRFSTDYPYPDLAHAALVCATVARGRIISIDTAAATALPGVLAVLTHENAPTMNPPRAVTLLDLSTMAASSTVNVLNTDEVHWDGQPVAVAVATSPEAAAEAAALVRVDYQASPSAVDFDAALPDAVEQKNSMLAPAGGSKGDAERALAEAAVSVDLRFTTPGHNHNALEPHGTTAAWVGDELTVHDGTQSIEWTRRHLAHRFGVPVSNVRVIAPFVGGGFGGKARVWPGTVLAVLAARATGRPVRLLLTREAVYRTVGGRTPSVQRVALGATASGRLTALVHTSTTLTGRAGGSPEQVVSQSRHLYAAKHMLLRQSQVTLDLLPNTSMRAPGEAIGTYALEAAIDELAHRLDLDPVELRLRNEPERDPLDGKRFSHRRLRAALEVGAARFGWAGRSPDPRSMRDGRWLVGWGVAAAYHPSWQLPAALTLRLSADGSVVLRSALHEMGMGTATAQAQIVAHELGVPFESVRVEHGDSALPSGPPAGGSAQTASLAAAVLSVCAELRGAVHALARRSGSPLGRRPLAGLAARDGGLFGPDGGETYVEVLTRAGRAHLDASVGGGSRLRRFADQARFMTRLALDGRRWVRAASGAHFCEVRVDPDTGEVRVSRWVGVFDIGTVVNAKTAASQLRGGIVMGLGLALGEHTLVDPRTGRIMNANLSEYHVPVHADVPELDVSFLDDPDPTMPLGVLGAGEVGITGVGGAVANAVFHATGRRVYDLPITLDKLL</sequence>
<dbReference type="InterPro" id="IPR036856">
    <property type="entry name" value="Ald_Oxase/Xan_DH_a/b_sf"/>
</dbReference>
<dbReference type="InterPro" id="IPR046867">
    <property type="entry name" value="AldOxase/xan_DH_MoCoBD2"/>
</dbReference>
<keyword evidence="1" id="KW-0500">Molybdenum</keyword>
<evidence type="ECO:0000256" key="1">
    <source>
        <dbReference type="ARBA" id="ARBA00022505"/>
    </source>
</evidence>
<dbReference type="InterPro" id="IPR008274">
    <property type="entry name" value="AldOxase/xan_DH_MoCoBD1"/>
</dbReference>
<dbReference type="GO" id="GO:0016491">
    <property type="term" value="F:oxidoreductase activity"/>
    <property type="evidence" value="ECO:0007669"/>
    <property type="project" value="UniProtKB-KW"/>
</dbReference>
<dbReference type="Proteomes" id="UP000185596">
    <property type="component" value="Unassembled WGS sequence"/>
</dbReference>
<dbReference type="SUPFAM" id="SSF54665">
    <property type="entry name" value="CO dehydrogenase molybdoprotein N-domain-like"/>
    <property type="match status" value="1"/>
</dbReference>
<proteinExistence type="predicted"/>
<feature type="domain" description="Aldehyde oxidase/xanthine dehydrogenase a/b hammerhead" evidence="3">
    <location>
        <begin position="29"/>
        <end position="145"/>
    </location>
</feature>
<dbReference type="PANTHER" id="PTHR11908:SF132">
    <property type="entry name" value="ALDEHYDE OXIDASE 1-RELATED"/>
    <property type="match status" value="1"/>
</dbReference>
<dbReference type="Gene3D" id="3.30.365.10">
    <property type="entry name" value="Aldehyde oxidase/xanthine dehydrogenase, molybdopterin binding domain"/>
    <property type="match status" value="4"/>
</dbReference>
<dbReference type="RefSeq" id="WP_075126283.1">
    <property type="nucleotide sequence ID" value="NZ_MSIE01000025.1"/>
</dbReference>
<dbReference type="Pfam" id="PF02738">
    <property type="entry name" value="MoCoBD_1"/>
    <property type="match status" value="1"/>
</dbReference>
<organism evidence="4 5">
    <name type="scientific">Actinophytocola xanthii</name>
    <dbReference type="NCBI Taxonomy" id="1912961"/>
    <lineage>
        <taxon>Bacteria</taxon>
        <taxon>Bacillati</taxon>
        <taxon>Actinomycetota</taxon>
        <taxon>Actinomycetes</taxon>
        <taxon>Pseudonocardiales</taxon>
        <taxon>Pseudonocardiaceae</taxon>
    </lineage>
</organism>
<comment type="caution">
    <text evidence="4">The sequence shown here is derived from an EMBL/GenBank/DDBJ whole genome shotgun (WGS) entry which is preliminary data.</text>
</comment>
<keyword evidence="2" id="KW-0560">Oxidoreductase</keyword>
<evidence type="ECO:0000256" key="2">
    <source>
        <dbReference type="ARBA" id="ARBA00023002"/>
    </source>
</evidence>
<evidence type="ECO:0000313" key="4">
    <source>
        <dbReference type="EMBL" id="OLF16773.1"/>
    </source>
</evidence>
<dbReference type="AlphaFoldDB" id="A0A1Q8CQZ5"/>
<dbReference type="OrthoDB" id="135295at2"/>
<dbReference type="GO" id="GO:0005506">
    <property type="term" value="F:iron ion binding"/>
    <property type="evidence" value="ECO:0007669"/>
    <property type="project" value="InterPro"/>
</dbReference>
<dbReference type="EMBL" id="MSIE01000025">
    <property type="protein sequence ID" value="OLF16773.1"/>
    <property type="molecule type" value="Genomic_DNA"/>
</dbReference>
<evidence type="ECO:0000259" key="3">
    <source>
        <dbReference type="SMART" id="SM01008"/>
    </source>
</evidence>
<dbReference type="InterPro" id="IPR037165">
    <property type="entry name" value="AldOxase/xan_DH_Mopterin-bd_sf"/>
</dbReference>
<gene>
    <name evidence="4" type="ORF">BU204_15015</name>
</gene>
<keyword evidence="5" id="KW-1185">Reference proteome</keyword>
<dbReference type="SMART" id="SM01008">
    <property type="entry name" value="Ald_Xan_dh_C"/>
    <property type="match status" value="1"/>
</dbReference>
<dbReference type="InterPro" id="IPR016208">
    <property type="entry name" value="Ald_Oxase/xanthine_DH-like"/>
</dbReference>
<dbReference type="PANTHER" id="PTHR11908">
    <property type="entry name" value="XANTHINE DEHYDROGENASE"/>
    <property type="match status" value="1"/>
</dbReference>
<dbReference type="Gene3D" id="3.90.1170.50">
    <property type="entry name" value="Aldehyde oxidase/xanthine dehydrogenase, a/b hammerhead"/>
    <property type="match status" value="1"/>
</dbReference>
<dbReference type="Pfam" id="PF20256">
    <property type="entry name" value="MoCoBD_2"/>
    <property type="match status" value="1"/>
</dbReference>
<evidence type="ECO:0000313" key="5">
    <source>
        <dbReference type="Proteomes" id="UP000185596"/>
    </source>
</evidence>
<accession>A0A1Q8CQZ5</accession>
<dbReference type="SUPFAM" id="SSF56003">
    <property type="entry name" value="Molybdenum cofactor-binding domain"/>
    <property type="match status" value="1"/>
</dbReference>
<dbReference type="Pfam" id="PF01315">
    <property type="entry name" value="Ald_Xan_dh_C"/>
    <property type="match status" value="1"/>
</dbReference>
<dbReference type="STRING" id="1912961.BU204_15015"/>
<name>A0A1Q8CQZ5_9PSEU</name>
<protein>
    <submittedName>
        <fullName evidence="4">Carbon monoxide dehydrogenase</fullName>
    </submittedName>
</protein>
<reference evidence="4 5" key="1">
    <citation type="submission" date="2016-12" db="EMBL/GenBank/DDBJ databases">
        <title>The draft genome sequence of Actinophytocola sp. 11-183.</title>
        <authorList>
            <person name="Wang W."/>
            <person name="Yuan L."/>
        </authorList>
    </citation>
    <scope>NUCLEOTIDE SEQUENCE [LARGE SCALE GENOMIC DNA]</scope>
    <source>
        <strain evidence="4 5">11-183</strain>
    </source>
</reference>
<dbReference type="InterPro" id="IPR000674">
    <property type="entry name" value="Ald_Oxase/Xan_DH_a/b"/>
</dbReference>